<gene>
    <name evidence="3" type="ORF">CcCBS67573_g10565</name>
</gene>
<dbReference type="Pfam" id="PF02338">
    <property type="entry name" value="OTU"/>
    <property type="match status" value="1"/>
</dbReference>
<feature type="region of interest" description="Disordered" evidence="1">
    <location>
        <begin position="208"/>
        <end position="281"/>
    </location>
</feature>
<dbReference type="PANTHER" id="PTHR12419">
    <property type="entry name" value="OTU DOMAIN CONTAINING PROTEIN"/>
    <property type="match status" value="1"/>
</dbReference>
<feature type="compositionally biased region" description="Polar residues" evidence="1">
    <location>
        <begin position="125"/>
        <end position="140"/>
    </location>
</feature>
<dbReference type="Proteomes" id="UP000320333">
    <property type="component" value="Unassembled WGS sequence"/>
</dbReference>
<dbReference type="InterPro" id="IPR038765">
    <property type="entry name" value="Papain-like_cys_pep_sf"/>
</dbReference>
<dbReference type="SUPFAM" id="SSF51556">
    <property type="entry name" value="Metallo-dependent hydrolases"/>
    <property type="match status" value="1"/>
</dbReference>
<dbReference type="AlphaFoldDB" id="A0A507CR12"/>
<dbReference type="Gene3D" id="3.90.70.80">
    <property type="match status" value="1"/>
</dbReference>
<dbReference type="EMBL" id="QEAP01001712">
    <property type="protein sequence ID" value="TPX41602.1"/>
    <property type="molecule type" value="Genomic_DNA"/>
</dbReference>
<dbReference type="GO" id="GO:0016579">
    <property type="term" value="P:protein deubiquitination"/>
    <property type="evidence" value="ECO:0007669"/>
    <property type="project" value="TreeGrafter"/>
</dbReference>
<dbReference type="PROSITE" id="PS50802">
    <property type="entry name" value="OTU"/>
    <property type="match status" value="1"/>
</dbReference>
<sequence>MEHIHNLVGAKHMDLYPDLIAELIHRGFSEKEIVGINGGNLLRVIARVESVASAMQAAGAEMEEVGMHVQKGASGDGCIVVTLQRCEPERPSKHLVRDSTEPSAEQVADFNNKSLRKRNKHGNPLSLNLARQKSLHPTLSHSRDKTQSSNQNDRVARSSSISSTKPVADLNDSIDQLFSIFSTAFADAESYALPSSVAQADSSYVVAEKSDTKMKRKQHAPAPSSKPPPKKDANKKGRSLPPDVRTLWAKAKAKAEDPEVTMTVTLDGKNAEDDDDDDHDSDFEEVVVQTAQQSDGFSSHEDFGAARLPVAALSNQDKLPANRTGLYYYFNLNSLLDGKVNDNGGNIASHQNPLIRVSNAADLQSLPNNLKPSSLIIGDGNCLAHSILLAHAGSQNSYQQLRLSVVQKLRSSRLQFEPELHHMYNCSVEDYCARMANDFEFGDIIFIQAAVVVLDVEIKVFTLSSKQNGTSSLMSQILTPSHGHILTIQIHLDSGHSEQHWNVDAETGLHQVTNILVREPHFDTLAADDCSDSGVNLQESNFLLIPLPITPNNRETTLVPGSGILLDPTKKPIIKFDPSLPTKSAFCFVDENGVLNLVTAPFESFKRLNES</sequence>
<evidence type="ECO:0000313" key="3">
    <source>
        <dbReference type="EMBL" id="TPX41602.1"/>
    </source>
</evidence>
<feature type="compositionally biased region" description="Polar residues" evidence="1">
    <location>
        <begin position="147"/>
        <end position="165"/>
    </location>
</feature>
<feature type="non-terminal residue" evidence="3">
    <location>
        <position position="611"/>
    </location>
</feature>
<evidence type="ECO:0000256" key="1">
    <source>
        <dbReference type="SAM" id="MobiDB-lite"/>
    </source>
</evidence>
<evidence type="ECO:0000313" key="4">
    <source>
        <dbReference type="Proteomes" id="UP000320333"/>
    </source>
</evidence>
<protein>
    <recommendedName>
        <fullName evidence="2">OTU domain-containing protein</fullName>
    </recommendedName>
</protein>
<comment type="caution">
    <text evidence="3">The sequence shown here is derived from an EMBL/GenBank/DDBJ whole genome shotgun (WGS) entry which is preliminary data.</text>
</comment>
<accession>A0A507CR12</accession>
<keyword evidence="4" id="KW-1185">Reference proteome</keyword>
<feature type="compositionally biased region" description="Acidic residues" evidence="1">
    <location>
        <begin position="272"/>
        <end position="281"/>
    </location>
</feature>
<dbReference type="InterPro" id="IPR032466">
    <property type="entry name" value="Metal_Hydrolase"/>
</dbReference>
<organism evidence="3 4">
    <name type="scientific">Chytriomyces confervae</name>
    <dbReference type="NCBI Taxonomy" id="246404"/>
    <lineage>
        <taxon>Eukaryota</taxon>
        <taxon>Fungi</taxon>
        <taxon>Fungi incertae sedis</taxon>
        <taxon>Chytridiomycota</taxon>
        <taxon>Chytridiomycota incertae sedis</taxon>
        <taxon>Chytridiomycetes</taxon>
        <taxon>Chytridiales</taxon>
        <taxon>Chytriomycetaceae</taxon>
        <taxon>Chytriomyces</taxon>
    </lineage>
</organism>
<feature type="region of interest" description="Disordered" evidence="1">
    <location>
        <begin position="110"/>
        <end position="167"/>
    </location>
</feature>
<dbReference type="GO" id="GO:0004843">
    <property type="term" value="F:cysteine-type deubiquitinase activity"/>
    <property type="evidence" value="ECO:0007669"/>
    <property type="project" value="TreeGrafter"/>
</dbReference>
<proteinExistence type="predicted"/>
<evidence type="ECO:0000259" key="2">
    <source>
        <dbReference type="PROSITE" id="PS50802"/>
    </source>
</evidence>
<dbReference type="CDD" id="cd22744">
    <property type="entry name" value="OTU"/>
    <property type="match status" value="1"/>
</dbReference>
<name>A0A507CR12_9FUNG</name>
<reference evidence="3 4" key="1">
    <citation type="journal article" date="2019" name="Sci. Rep.">
        <title>Comparative genomics of chytrid fungi reveal insights into the obligate biotrophic and pathogenic lifestyle of Synchytrium endobioticum.</title>
        <authorList>
            <person name="van de Vossenberg B.T.L.H."/>
            <person name="Warris S."/>
            <person name="Nguyen H.D.T."/>
            <person name="van Gent-Pelzer M.P.E."/>
            <person name="Joly D.L."/>
            <person name="van de Geest H.C."/>
            <person name="Bonants P.J.M."/>
            <person name="Smith D.S."/>
            <person name="Levesque C.A."/>
            <person name="van der Lee T.A.J."/>
        </authorList>
    </citation>
    <scope>NUCLEOTIDE SEQUENCE [LARGE SCALE GENOMIC DNA]</scope>
    <source>
        <strain evidence="3 4">CBS 675.73</strain>
    </source>
</reference>
<dbReference type="InterPro" id="IPR003323">
    <property type="entry name" value="OTU_dom"/>
</dbReference>
<dbReference type="SUPFAM" id="SSF54001">
    <property type="entry name" value="Cysteine proteinases"/>
    <property type="match status" value="1"/>
</dbReference>
<dbReference type="InterPro" id="IPR050704">
    <property type="entry name" value="Peptidase_C85-like"/>
</dbReference>
<dbReference type="OrthoDB" id="415023at2759"/>
<feature type="domain" description="OTU" evidence="2">
    <location>
        <begin position="371"/>
        <end position="528"/>
    </location>
</feature>
<dbReference type="Gene3D" id="3.20.20.140">
    <property type="entry name" value="Metal-dependent hydrolases"/>
    <property type="match status" value="1"/>
</dbReference>